<protein>
    <submittedName>
        <fullName evidence="2">DUF2474 domain-containing protein</fullName>
    </submittedName>
</protein>
<feature type="transmembrane region" description="Helical" evidence="1">
    <location>
        <begin position="12"/>
        <end position="33"/>
    </location>
</feature>
<organism evidence="2 3">
    <name type="scientific">Bordetella petrii</name>
    <dbReference type="NCBI Taxonomy" id="94624"/>
    <lineage>
        <taxon>Bacteria</taxon>
        <taxon>Pseudomonadati</taxon>
        <taxon>Pseudomonadota</taxon>
        <taxon>Betaproteobacteria</taxon>
        <taxon>Burkholderiales</taxon>
        <taxon>Alcaligenaceae</taxon>
        <taxon>Bordetella</taxon>
    </lineage>
</organism>
<name>A0ABT7W8E4_9BORD</name>
<keyword evidence="1" id="KW-0472">Membrane</keyword>
<evidence type="ECO:0000256" key="1">
    <source>
        <dbReference type="SAM" id="Phobius"/>
    </source>
</evidence>
<dbReference type="EMBL" id="JAUDJE010000022">
    <property type="protein sequence ID" value="MDM9561440.1"/>
    <property type="molecule type" value="Genomic_DNA"/>
</dbReference>
<evidence type="ECO:0000313" key="2">
    <source>
        <dbReference type="EMBL" id="MDM9561440.1"/>
    </source>
</evidence>
<dbReference type="Proteomes" id="UP001175604">
    <property type="component" value="Unassembled WGS sequence"/>
</dbReference>
<comment type="caution">
    <text evidence="2">The sequence shown here is derived from an EMBL/GenBank/DDBJ whole genome shotgun (WGS) entry which is preliminary data.</text>
</comment>
<sequence length="43" mass="4710">MKRNAPLWIRRFGWLVILWAGGVAALFGVAQLLKAIMRGSGLA</sequence>
<dbReference type="InterPro" id="IPR018895">
    <property type="entry name" value="DUF2474"/>
</dbReference>
<accession>A0ABT7W8E4</accession>
<keyword evidence="3" id="KW-1185">Reference proteome</keyword>
<dbReference type="RefSeq" id="WP_249278571.1">
    <property type="nucleotide sequence ID" value="NZ_JAUDJE010000022.1"/>
</dbReference>
<proteinExistence type="predicted"/>
<gene>
    <name evidence="2" type="ORF">QUC21_20565</name>
</gene>
<keyword evidence="1" id="KW-0812">Transmembrane</keyword>
<evidence type="ECO:0000313" key="3">
    <source>
        <dbReference type="Proteomes" id="UP001175604"/>
    </source>
</evidence>
<reference evidence="2" key="1">
    <citation type="submission" date="2023-06" db="EMBL/GenBank/DDBJ databases">
        <title>full genome analysis of Phenantherene degrader P3.</title>
        <authorList>
            <person name="Akbar A."/>
            <person name="Rahmeh R."/>
            <person name="Kishk M."/>
        </authorList>
    </citation>
    <scope>NUCLEOTIDE SEQUENCE</scope>
    <source>
        <strain evidence="2">P3</strain>
    </source>
</reference>
<dbReference type="Pfam" id="PF10617">
    <property type="entry name" value="DUF2474"/>
    <property type="match status" value="1"/>
</dbReference>
<keyword evidence="1" id="KW-1133">Transmembrane helix</keyword>